<dbReference type="PROSITE" id="PS50263">
    <property type="entry name" value="CN_HYDROLASE"/>
    <property type="match status" value="1"/>
</dbReference>
<dbReference type="InterPro" id="IPR003010">
    <property type="entry name" value="C-N_Hydrolase"/>
</dbReference>
<dbReference type="EC" id="2.3.1.269" evidence="9"/>
<dbReference type="Pfam" id="PF00795">
    <property type="entry name" value="CN_hydrolase"/>
    <property type="match status" value="1"/>
</dbReference>
<evidence type="ECO:0000256" key="9">
    <source>
        <dbReference type="HAMAP-Rule" id="MF_01148"/>
    </source>
</evidence>
<feature type="transmembrane region" description="Helical" evidence="9">
    <location>
        <begin position="53"/>
        <end position="72"/>
    </location>
</feature>
<feature type="transmembrane region" description="Helical" evidence="9">
    <location>
        <begin position="120"/>
        <end position="143"/>
    </location>
</feature>
<dbReference type="Gene3D" id="3.60.110.10">
    <property type="entry name" value="Carbon-nitrogen hydrolase"/>
    <property type="match status" value="1"/>
</dbReference>
<accession>A0A7Z7HR67</accession>
<evidence type="ECO:0000256" key="3">
    <source>
        <dbReference type="ARBA" id="ARBA00022475"/>
    </source>
</evidence>
<dbReference type="NCBIfam" id="TIGR00546">
    <property type="entry name" value="lnt"/>
    <property type="match status" value="1"/>
</dbReference>
<keyword evidence="5 9" id="KW-0812">Transmembrane</keyword>
<dbReference type="GO" id="GO:0005886">
    <property type="term" value="C:plasma membrane"/>
    <property type="evidence" value="ECO:0007669"/>
    <property type="project" value="UniProtKB-SubCell"/>
</dbReference>
<dbReference type="SUPFAM" id="SSF56317">
    <property type="entry name" value="Carbon-nitrogen hydrolase"/>
    <property type="match status" value="1"/>
</dbReference>
<evidence type="ECO:0000256" key="1">
    <source>
        <dbReference type="ARBA" id="ARBA00004651"/>
    </source>
</evidence>
<evidence type="ECO:0000313" key="11">
    <source>
        <dbReference type="EMBL" id="SMB25955.1"/>
    </source>
</evidence>
<dbReference type="CDD" id="cd07571">
    <property type="entry name" value="ALP_N-acyl_transferase"/>
    <property type="match status" value="1"/>
</dbReference>
<comment type="catalytic activity">
    <reaction evidence="9">
        <text>N-terminal S-1,2-diacyl-sn-glyceryl-L-cysteinyl-[lipoprotein] + a glycerophospholipid = N-acyl-S-1,2-diacyl-sn-glyceryl-L-cysteinyl-[lipoprotein] + a 2-acyl-sn-glycero-3-phospholipid + H(+)</text>
        <dbReference type="Rhea" id="RHEA:48228"/>
        <dbReference type="Rhea" id="RHEA-COMP:14681"/>
        <dbReference type="Rhea" id="RHEA-COMP:14684"/>
        <dbReference type="ChEBI" id="CHEBI:15378"/>
        <dbReference type="ChEBI" id="CHEBI:136912"/>
        <dbReference type="ChEBI" id="CHEBI:140656"/>
        <dbReference type="ChEBI" id="CHEBI:140657"/>
        <dbReference type="ChEBI" id="CHEBI:140660"/>
        <dbReference type="EC" id="2.3.1.269"/>
    </reaction>
</comment>
<feature type="transmembrane region" description="Helical" evidence="9">
    <location>
        <begin position="84"/>
        <end position="108"/>
    </location>
</feature>
<dbReference type="InterPro" id="IPR036526">
    <property type="entry name" value="C-N_Hydrolase_sf"/>
</dbReference>
<keyword evidence="8 9" id="KW-0012">Acyltransferase</keyword>
<keyword evidence="3 9" id="KW-1003">Cell membrane</keyword>
<dbReference type="Pfam" id="PF20154">
    <property type="entry name" value="LNT_N"/>
    <property type="match status" value="1"/>
</dbReference>
<feature type="transmembrane region" description="Helical" evidence="9">
    <location>
        <begin position="189"/>
        <end position="208"/>
    </location>
</feature>
<dbReference type="PANTHER" id="PTHR38686">
    <property type="entry name" value="APOLIPOPROTEIN N-ACYLTRANSFERASE"/>
    <property type="match status" value="1"/>
</dbReference>
<dbReference type="HAMAP" id="MF_01148">
    <property type="entry name" value="Lnt"/>
    <property type="match status" value="1"/>
</dbReference>
<sequence>MNRARLLPVAAFLLGALSVLGYAPFALFPLPVLSLAALFLLWRGAASARSAAWLGWLWGCGVFLCGVSWVYISLHDMAGMFAPVAAGATLALCMYMALFPALAGALFARLRSGRPFADTLLAAGSWTLSEWLRGWLLTGFPWLASGYAHTPPSPLAGYAAVVGVYGIGLFAAIMAGLIAFGLQRRQTRGTWMAVVAVLLLIPACGALLTRMDWTQPQGEPLTVSLLQGNVPQDGKWNADRISYSLATYAELLHAHPAQLVVMPETALPMLLDHVPRDYLAMLMDKGPVLTGVAATARESGYPGGPLNIALAISQGQELQYYAKTHLVPFGEYIPPGFAWFMDMMHMPMADFIPGPRVQKPLEIAGQQIAANICYEDLFGEEIIRALPQATLLINLSNTAWFGDSLAQPQHLQIARLRALETGRTMLRATNTGMTAAIAPDGRIIGVLPPFISAGLTVEVQGYGGTTPYVRWGNKLAVTLALLALLPAWRARRNARTG</sequence>
<comment type="pathway">
    <text evidence="9">Protein modification; lipoprotein biosynthesis (N-acyl transfer).</text>
</comment>
<name>A0A7Z7HR67_9PROT</name>
<feature type="domain" description="CN hydrolase" evidence="10">
    <location>
        <begin position="226"/>
        <end position="461"/>
    </location>
</feature>
<keyword evidence="4 9" id="KW-0808">Transferase</keyword>
<comment type="similarity">
    <text evidence="2 9">Belongs to the CN hydrolase family. Apolipoprotein N-acyltransferase subfamily.</text>
</comment>
<dbReference type="Proteomes" id="UP000242886">
    <property type="component" value="Chromosome SDENCHOL"/>
</dbReference>
<comment type="subcellular location">
    <subcellularLocation>
        <location evidence="1 9">Cell membrane</location>
        <topology evidence="1 9">Multi-pass membrane protein</topology>
    </subcellularLocation>
</comment>
<keyword evidence="6 9" id="KW-1133">Transmembrane helix</keyword>
<protein>
    <recommendedName>
        <fullName evidence="9">Apolipoprotein N-acyltransferase</fullName>
        <shortName evidence="9">ALP N-acyltransferase</shortName>
        <ecNumber evidence="9">2.3.1.269</ecNumber>
    </recommendedName>
</protein>
<evidence type="ECO:0000256" key="4">
    <source>
        <dbReference type="ARBA" id="ARBA00022679"/>
    </source>
</evidence>
<gene>
    <name evidence="9 11" type="primary">lnt</name>
    <name evidence="11" type="ORF">SDENCHOL_20019</name>
</gene>
<dbReference type="GO" id="GO:0042158">
    <property type="term" value="P:lipoprotein biosynthetic process"/>
    <property type="evidence" value="ECO:0007669"/>
    <property type="project" value="UniProtKB-UniRule"/>
</dbReference>
<evidence type="ECO:0000256" key="7">
    <source>
        <dbReference type="ARBA" id="ARBA00023136"/>
    </source>
</evidence>
<dbReference type="RefSeq" id="WP_154716567.1">
    <property type="nucleotide sequence ID" value="NZ_LT837803.1"/>
</dbReference>
<reference evidence="11" key="1">
    <citation type="submission" date="2017-03" db="EMBL/GenBank/DDBJ databases">
        <authorList>
            <consortium name="AG Boll"/>
        </authorList>
    </citation>
    <scope>NUCLEOTIDE SEQUENCE [LARGE SCALE GENOMIC DNA]</scope>
    <source>
        <strain evidence="11">Chol</strain>
    </source>
</reference>
<keyword evidence="12" id="KW-1185">Reference proteome</keyword>
<feature type="transmembrane region" description="Helical" evidence="9">
    <location>
        <begin position="155"/>
        <end position="182"/>
    </location>
</feature>
<dbReference type="PANTHER" id="PTHR38686:SF1">
    <property type="entry name" value="APOLIPOPROTEIN N-ACYLTRANSFERASE"/>
    <property type="match status" value="1"/>
</dbReference>
<evidence type="ECO:0000256" key="6">
    <source>
        <dbReference type="ARBA" id="ARBA00022989"/>
    </source>
</evidence>
<evidence type="ECO:0000259" key="10">
    <source>
        <dbReference type="PROSITE" id="PS50263"/>
    </source>
</evidence>
<keyword evidence="7 9" id="KW-0472">Membrane</keyword>
<evidence type="ECO:0000313" key="12">
    <source>
        <dbReference type="Proteomes" id="UP000242886"/>
    </source>
</evidence>
<evidence type="ECO:0000256" key="5">
    <source>
        <dbReference type="ARBA" id="ARBA00022692"/>
    </source>
</evidence>
<dbReference type="InterPro" id="IPR045378">
    <property type="entry name" value="LNT_N"/>
</dbReference>
<evidence type="ECO:0000256" key="8">
    <source>
        <dbReference type="ARBA" id="ARBA00023315"/>
    </source>
</evidence>
<proteinExistence type="inferred from homology"/>
<dbReference type="AlphaFoldDB" id="A0A7Z7HR67"/>
<organism evidence="11 12">
    <name type="scientific">Sterolibacterium denitrificans</name>
    <dbReference type="NCBI Taxonomy" id="157592"/>
    <lineage>
        <taxon>Bacteria</taxon>
        <taxon>Pseudomonadati</taxon>
        <taxon>Pseudomonadota</taxon>
        <taxon>Betaproteobacteria</taxon>
        <taxon>Nitrosomonadales</taxon>
        <taxon>Sterolibacteriaceae</taxon>
        <taxon>Sterolibacterium</taxon>
    </lineage>
</organism>
<dbReference type="GO" id="GO:0016410">
    <property type="term" value="F:N-acyltransferase activity"/>
    <property type="evidence" value="ECO:0007669"/>
    <property type="project" value="UniProtKB-UniRule"/>
</dbReference>
<feature type="transmembrane region" description="Helical" evidence="9">
    <location>
        <begin position="28"/>
        <end position="46"/>
    </location>
</feature>
<dbReference type="EMBL" id="LT837803">
    <property type="protein sequence ID" value="SMB25955.1"/>
    <property type="molecule type" value="Genomic_DNA"/>
</dbReference>
<dbReference type="UniPathway" id="UPA00666"/>
<evidence type="ECO:0000256" key="2">
    <source>
        <dbReference type="ARBA" id="ARBA00010065"/>
    </source>
</evidence>
<comment type="function">
    <text evidence="9">Catalyzes the phospholipid dependent N-acylation of the N-terminal cysteine of apolipoprotein, the last step in lipoprotein maturation.</text>
</comment>
<dbReference type="InterPro" id="IPR004563">
    <property type="entry name" value="Apolipo_AcylTrfase"/>
</dbReference>